<name>A0A7J4JUG2_9ARCH</name>
<protein>
    <submittedName>
        <fullName evidence="4">FAD-dependent oxidoreductase</fullName>
    </submittedName>
</protein>
<dbReference type="PANTHER" id="PTHR48105">
    <property type="entry name" value="THIOREDOXIN REDUCTASE 1-RELATED-RELATED"/>
    <property type="match status" value="1"/>
</dbReference>
<comment type="caution">
    <text evidence="4">The sequence shown here is derived from an EMBL/GenBank/DDBJ whole genome shotgun (WGS) entry which is preliminary data.</text>
</comment>
<gene>
    <name evidence="4" type="ORF">HA222_02015</name>
    <name evidence="5" type="ORF">HA227_04465</name>
</gene>
<organism evidence="4 6">
    <name type="scientific">Candidatus Iainarchaeum sp</name>
    <dbReference type="NCBI Taxonomy" id="3101447"/>
    <lineage>
        <taxon>Archaea</taxon>
        <taxon>Candidatus Iainarchaeota</taxon>
        <taxon>Candidatus Iainarchaeia</taxon>
        <taxon>Candidatus Iainarchaeales</taxon>
        <taxon>Candidatus Iainarchaeaceae</taxon>
        <taxon>Candidatus Iainarchaeum</taxon>
    </lineage>
</organism>
<dbReference type="EMBL" id="DUFW01000029">
    <property type="protein sequence ID" value="HIH21423.1"/>
    <property type="molecule type" value="Genomic_DNA"/>
</dbReference>
<evidence type="ECO:0000256" key="1">
    <source>
        <dbReference type="ARBA" id="ARBA00022630"/>
    </source>
</evidence>
<evidence type="ECO:0000313" key="5">
    <source>
        <dbReference type="EMBL" id="HIH33478.1"/>
    </source>
</evidence>
<dbReference type="InterPro" id="IPR036188">
    <property type="entry name" value="FAD/NAD-bd_sf"/>
</dbReference>
<dbReference type="SUPFAM" id="SSF51905">
    <property type="entry name" value="FAD/NAD(P)-binding domain"/>
    <property type="match status" value="1"/>
</dbReference>
<accession>A0A7J4JUG2</accession>
<dbReference type="Proteomes" id="UP000590964">
    <property type="component" value="Unassembled WGS sequence"/>
</dbReference>
<dbReference type="EMBL" id="DUFJ01000098">
    <property type="protein sequence ID" value="HIH33478.1"/>
    <property type="molecule type" value="Genomic_DNA"/>
</dbReference>
<evidence type="ECO:0000313" key="4">
    <source>
        <dbReference type="EMBL" id="HIH21423.1"/>
    </source>
</evidence>
<keyword evidence="2" id="KW-0560">Oxidoreductase</keyword>
<sequence>MPESKVLDLAILGTGPGGLSAAIYAGVYKLDFAVIGKDYGMLANSHEIINWPGTKSAPGLEIVQKIREHAVEVFGAKIVDDEIVSVKKLDGNYSLQTKNGKKLEAKALIVATGLMNRKLGIGEEKFIGKGVSYCATCDASFFKGKVIGVIGGNDSAAQAALLSAEYAKKVYVFYRREALRCQPIYLPKLEAKKNIEIVLNSNVTAVKGDKKLESIELGIKGKKSEMKIDGLFPEIGAVPQNILLQELGVKFDEAGFIIVDSLQKTSVEGVYAAGDITATHSGFKQAVVAAAEGAVAANSVFKFLKEKR</sequence>
<evidence type="ECO:0000259" key="3">
    <source>
        <dbReference type="Pfam" id="PF07992"/>
    </source>
</evidence>
<dbReference type="GO" id="GO:0016491">
    <property type="term" value="F:oxidoreductase activity"/>
    <property type="evidence" value="ECO:0007669"/>
    <property type="project" value="UniProtKB-KW"/>
</dbReference>
<evidence type="ECO:0000313" key="6">
    <source>
        <dbReference type="Proteomes" id="UP000590964"/>
    </source>
</evidence>
<dbReference type="Proteomes" id="UP000527315">
    <property type="component" value="Unassembled WGS sequence"/>
</dbReference>
<dbReference type="Pfam" id="PF07992">
    <property type="entry name" value="Pyr_redox_2"/>
    <property type="match status" value="1"/>
</dbReference>
<feature type="domain" description="FAD/NAD(P)-binding" evidence="3">
    <location>
        <begin position="8"/>
        <end position="293"/>
    </location>
</feature>
<dbReference type="AlphaFoldDB" id="A0A7J4JUG2"/>
<dbReference type="InterPro" id="IPR023753">
    <property type="entry name" value="FAD/NAD-binding_dom"/>
</dbReference>
<dbReference type="Gene3D" id="3.50.50.60">
    <property type="entry name" value="FAD/NAD(P)-binding domain"/>
    <property type="match status" value="2"/>
</dbReference>
<dbReference type="InterPro" id="IPR050097">
    <property type="entry name" value="Ferredoxin-NADP_redctase_2"/>
</dbReference>
<proteinExistence type="predicted"/>
<dbReference type="PRINTS" id="PR00368">
    <property type="entry name" value="FADPNR"/>
</dbReference>
<dbReference type="PRINTS" id="PR00469">
    <property type="entry name" value="PNDRDTASEII"/>
</dbReference>
<keyword evidence="1" id="KW-0285">Flavoprotein</keyword>
<evidence type="ECO:0000256" key="2">
    <source>
        <dbReference type="ARBA" id="ARBA00023002"/>
    </source>
</evidence>
<reference evidence="4" key="1">
    <citation type="journal article" date="2020" name="bioRxiv">
        <title>A rank-normalized archaeal taxonomy based on genome phylogeny resolves widespread incomplete and uneven classifications.</title>
        <authorList>
            <person name="Rinke C."/>
            <person name="Chuvochina M."/>
            <person name="Mussig A.J."/>
            <person name="Chaumeil P.-A."/>
            <person name="Waite D.W."/>
            <person name="Whitman W.B."/>
            <person name="Parks D.H."/>
            <person name="Hugenholtz P."/>
        </authorList>
    </citation>
    <scope>NUCLEOTIDE SEQUENCE</scope>
    <source>
        <strain evidence="5">UBA10036</strain>
        <strain evidence="4">UBA10191</strain>
    </source>
</reference>